<dbReference type="AlphaFoldDB" id="A0A6A0A3T3"/>
<feature type="non-terminal residue" evidence="1">
    <location>
        <position position="1"/>
    </location>
</feature>
<protein>
    <submittedName>
        <fullName evidence="1">Uncharacterized protein</fullName>
    </submittedName>
</protein>
<gene>
    <name evidence="1" type="ORF">HaLaN_25242</name>
</gene>
<feature type="non-terminal residue" evidence="1">
    <location>
        <position position="136"/>
    </location>
</feature>
<proteinExistence type="predicted"/>
<sequence length="136" mass="15259">KEQWERRRVEALTVPEADSIVLHLSRSQAGRKIGHGQGWARNRAMRATLVDLSEEERQELWETFQVLVQSQASNKQDTLDWTGVVKAADTVLGAGKYRQVLGPGPGGSWLLAMVVPPPPRTRSIRRQQEGSLDTNY</sequence>
<accession>A0A6A0A3T3</accession>
<evidence type="ECO:0000313" key="2">
    <source>
        <dbReference type="Proteomes" id="UP000485058"/>
    </source>
</evidence>
<organism evidence="1 2">
    <name type="scientific">Haematococcus lacustris</name>
    <name type="common">Green alga</name>
    <name type="synonym">Haematococcus pluvialis</name>
    <dbReference type="NCBI Taxonomy" id="44745"/>
    <lineage>
        <taxon>Eukaryota</taxon>
        <taxon>Viridiplantae</taxon>
        <taxon>Chlorophyta</taxon>
        <taxon>core chlorophytes</taxon>
        <taxon>Chlorophyceae</taxon>
        <taxon>CS clade</taxon>
        <taxon>Chlamydomonadales</taxon>
        <taxon>Haematococcaceae</taxon>
        <taxon>Haematococcus</taxon>
    </lineage>
</organism>
<dbReference type="Proteomes" id="UP000485058">
    <property type="component" value="Unassembled WGS sequence"/>
</dbReference>
<reference evidence="1 2" key="1">
    <citation type="submission" date="2020-02" db="EMBL/GenBank/DDBJ databases">
        <title>Draft genome sequence of Haematococcus lacustris strain NIES-144.</title>
        <authorList>
            <person name="Morimoto D."/>
            <person name="Nakagawa S."/>
            <person name="Yoshida T."/>
            <person name="Sawayama S."/>
        </authorList>
    </citation>
    <scope>NUCLEOTIDE SEQUENCE [LARGE SCALE GENOMIC DNA]</scope>
    <source>
        <strain evidence="1 2">NIES-144</strain>
    </source>
</reference>
<dbReference type="EMBL" id="BLLF01003313">
    <property type="protein sequence ID" value="GFH26994.1"/>
    <property type="molecule type" value="Genomic_DNA"/>
</dbReference>
<comment type="caution">
    <text evidence="1">The sequence shown here is derived from an EMBL/GenBank/DDBJ whole genome shotgun (WGS) entry which is preliminary data.</text>
</comment>
<evidence type="ECO:0000313" key="1">
    <source>
        <dbReference type="EMBL" id="GFH26994.1"/>
    </source>
</evidence>
<keyword evidence="2" id="KW-1185">Reference proteome</keyword>
<name>A0A6A0A3T3_HAELA</name>